<accession>A0AA86TAE9</accession>
<evidence type="ECO:0000313" key="2">
    <source>
        <dbReference type="EMBL" id="CAI4033378.1"/>
    </source>
</evidence>
<keyword evidence="1" id="KW-0812">Transmembrane</keyword>
<keyword evidence="1" id="KW-1133">Transmembrane helix</keyword>
<keyword evidence="3" id="KW-1185">Reference proteome</keyword>
<protein>
    <submittedName>
        <fullName evidence="2">Uncharacterized protein</fullName>
    </submittedName>
</protein>
<gene>
    <name evidence="2" type="ORF">DNFV4_03814</name>
</gene>
<dbReference type="KEGG" id="nti:DNFV4_03814"/>
<evidence type="ECO:0000313" key="3">
    <source>
        <dbReference type="Proteomes" id="UP001179121"/>
    </source>
</evidence>
<reference evidence="2" key="1">
    <citation type="submission" date="2022-10" db="EMBL/GenBank/DDBJ databases">
        <authorList>
            <person name="Koch H."/>
        </authorList>
    </citation>
    <scope>NUCLEOTIDE SEQUENCE</scope>
    <source>
        <strain evidence="2">DNF</strain>
    </source>
</reference>
<dbReference type="EMBL" id="OX365700">
    <property type="protein sequence ID" value="CAI4033378.1"/>
    <property type="molecule type" value="Genomic_DNA"/>
</dbReference>
<proteinExistence type="predicted"/>
<dbReference type="RefSeq" id="WP_289270525.1">
    <property type="nucleotide sequence ID" value="NZ_OX365700.1"/>
</dbReference>
<evidence type="ECO:0000256" key="1">
    <source>
        <dbReference type="SAM" id="Phobius"/>
    </source>
</evidence>
<feature type="transmembrane region" description="Helical" evidence="1">
    <location>
        <begin position="58"/>
        <end position="80"/>
    </location>
</feature>
<dbReference type="AlphaFoldDB" id="A0AA86TAE9"/>
<dbReference type="Proteomes" id="UP001179121">
    <property type="component" value="Chromosome"/>
</dbReference>
<keyword evidence="1" id="KW-0472">Membrane</keyword>
<organism evidence="2 3">
    <name type="scientific">Nitrospira tepida</name>
    <dbReference type="NCBI Taxonomy" id="2973512"/>
    <lineage>
        <taxon>Bacteria</taxon>
        <taxon>Pseudomonadati</taxon>
        <taxon>Nitrospirota</taxon>
        <taxon>Nitrospiria</taxon>
        <taxon>Nitrospirales</taxon>
        <taxon>Nitrospiraceae</taxon>
        <taxon>Nitrospira</taxon>
    </lineage>
</organism>
<name>A0AA86TAE9_9BACT</name>
<sequence>MKDRRKRELDKLEQVWPAVHRARPVPPLGAEWTGRLMDRIRSEAGSRPLRAPVWIDQLVWRTAAAAAVFALIFAGSALLYTEPHRVEVVSLLSDELDAGAPLGDWSR</sequence>